<evidence type="ECO:0000256" key="1">
    <source>
        <dbReference type="SAM" id="MobiDB-lite"/>
    </source>
</evidence>
<dbReference type="AlphaFoldDB" id="A0A1U9V1Q6"/>
<reference evidence="3" key="1">
    <citation type="submission" date="2017-02" db="EMBL/GenBank/DDBJ databases">
        <title>Complete genome sequence of Cupriavidus necator strain NH9, a 3-chlorobenzoate degrader.</title>
        <authorList>
            <person name="Moriuchi R."/>
            <person name="Dohra H."/>
            <person name="Ogawa N."/>
        </authorList>
    </citation>
    <scope>NUCLEOTIDE SEQUENCE [LARGE SCALE GENOMIC DNA]</scope>
    <source>
        <strain evidence="3">NH9</strain>
    </source>
</reference>
<feature type="compositionally biased region" description="Low complexity" evidence="1">
    <location>
        <begin position="16"/>
        <end position="39"/>
    </location>
</feature>
<accession>A0A1U9V1Q6</accession>
<evidence type="ECO:0000313" key="2">
    <source>
        <dbReference type="EMBL" id="AQV98904.1"/>
    </source>
</evidence>
<name>A0A1U9V1Q6_CUPNE</name>
<sequence>MPKASRKSARAEQAAHKPSGAKAAKSAKAAKTTKAMASAKPDKSQAGRMRGPSAGKASAGSKLAAGDKQRSNEARTYQAAVDDSLEMTFPASDPISPSAAMHAEKKTQTARDDVDWKLRRGSEQQPVGAKPAGQRKGASAKSAKPSKR</sequence>
<dbReference type="RefSeq" id="WP_078201120.1">
    <property type="nucleotide sequence ID" value="NZ_CP017758.1"/>
</dbReference>
<dbReference type="Proteomes" id="UP000189627">
    <property type="component" value="Chromosome 2"/>
</dbReference>
<organism evidence="2 3">
    <name type="scientific">Cupriavidus necator</name>
    <name type="common">Alcaligenes eutrophus</name>
    <name type="synonym">Ralstonia eutropha</name>
    <dbReference type="NCBI Taxonomy" id="106590"/>
    <lineage>
        <taxon>Bacteria</taxon>
        <taxon>Pseudomonadati</taxon>
        <taxon>Pseudomonadota</taxon>
        <taxon>Betaproteobacteria</taxon>
        <taxon>Burkholderiales</taxon>
        <taxon>Burkholderiaceae</taxon>
        <taxon>Cupriavidus</taxon>
    </lineage>
</organism>
<feature type="region of interest" description="Disordered" evidence="1">
    <location>
        <begin position="1"/>
        <end position="148"/>
    </location>
</feature>
<feature type="compositionally biased region" description="Low complexity" evidence="1">
    <location>
        <begin position="53"/>
        <end position="64"/>
    </location>
</feature>
<protein>
    <submittedName>
        <fullName evidence="2">Uncharacterized protein</fullName>
    </submittedName>
</protein>
<feature type="compositionally biased region" description="Low complexity" evidence="1">
    <location>
        <begin position="139"/>
        <end position="148"/>
    </location>
</feature>
<dbReference type="OrthoDB" id="8966764at2"/>
<dbReference type="KEGG" id="cuh:BJN34_34045"/>
<gene>
    <name evidence="2" type="ORF">BJN34_34045</name>
</gene>
<feature type="compositionally biased region" description="Basic and acidic residues" evidence="1">
    <location>
        <begin position="102"/>
        <end position="122"/>
    </location>
</feature>
<proteinExistence type="predicted"/>
<dbReference type="EMBL" id="CP017758">
    <property type="protein sequence ID" value="AQV98904.1"/>
    <property type="molecule type" value="Genomic_DNA"/>
</dbReference>
<evidence type="ECO:0000313" key="3">
    <source>
        <dbReference type="Proteomes" id="UP000189627"/>
    </source>
</evidence>